<feature type="region of interest" description="Disordered" evidence="2">
    <location>
        <begin position="318"/>
        <end position="359"/>
    </location>
</feature>
<keyword evidence="1" id="KW-0175">Coiled coil</keyword>
<gene>
    <name evidence="3" type="ORF">PFICI_12181</name>
</gene>
<dbReference type="GeneID" id="19277194"/>
<feature type="compositionally biased region" description="Low complexity" evidence="2">
    <location>
        <begin position="332"/>
        <end position="357"/>
    </location>
</feature>
<feature type="compositionally biased region" description="Polar residues" evidence="2">
    <location>
        <begin position="1"/>
        <end position="13"/>
    </location>
</feature>
<accession>W3WSL4</accession>
<evidence type="ECO:0000313" key="3">
    <source>
        <dbReference type="EMBL" id="ETS76794.1"/>
    </source>
</evidence>
<evidence type="ECO:0008006" key="5">
    <source>
        <dbReference type="Google" id="ProtNLM"/>
    </source>
</evidence>
<name>W3WSL4_PESFW</name>
<feature type="region of interest" description="Disordered" evidence="2">
    <location>
        <begin position="1"/>
        <end position="20"/>
    </location>
</feature>
<proteinExistence type="predicted"/>
<evidence type="ECO:0000256" key="1">
    <source>
        <dbReference type="SAM" id="Coils"/>
    </source>
</evidence>
<dbReference type="KEGG" id="pfy:PFICI_12181"/>
<dbReference type="InParanoid" id="W3WSL4"/>
<dbReference type="AlphaFoldDB" id="W3WSL4"/>
<sequence length="1216" mass="128531">MSGHVNGQTNGSLNGKKMNGTTGVSSGINGGINGHSIAPRRKTPPTKPRRSFLGRLFSIAARLSIWYSILTILFRCPATLDACTEGVPKICKPYFQTKQVVSPHLTPYYDAYAAPYVDLARPYYDTVDRVVIAPSRTYAVKYGGPQLQKARELGTIQWETNVQPQLVKYQGLAKTQYDQVVAPHVSKASDAITPYYDIAKTNALQTYHDVVLPSYLFVQPYALQGYNRASSFTTSTAVPSALWAWNKTYVFLDSTVWPHVRDVYAVKVEPQLLRIVDRLGRYKDIKPKAGAIEDAYSAAIQAAKSTFTKPSASITSTAVSADTTIQPEPTQSSTVAEPEPEASSATAEASVEETPVTLSKQEIKDKAAKEVADDLELWQGKFTKAADEGAAEIEERIEALADEIIQEEALGKGLPLVAELNTTVTAEIAELKTTILSILEQHKDNGDPDQFEQEVVAAVRSAGLKIKDNAQKIRTWRENYEQQIEVAVTQAAQDHVHILESIRDLALQRIGMKWAWMDGVTYKHWQKFHELRAKFDEWVEDLKQLVITHPGLKDAQNAGNDVESQGMAIAAEAAQQLAGLKQVAAWKALAGDYTDDFDASSMKLAAEAVQRKAAEAAQALKDAAAGVQDAVHSIANDIGESVEAAGESLKGDAADVVSQSTSTTTLSVDETVTATISLSEVEDVETSAVPPLESLVEEPTHAATDVAFESEEAQKPIAKDNTETAAAPIEPLPSSDPVDGPEQIEETIVASPEEPTPPPASSTTSIKSALFGAAAQSVPTRQPILDIDTDDIGSSISSAASKVQSDIPHSITSAAQSAYTAAIAEAANQYSRAMSAVSVQISGEPKPVHEELFTSASSAYFGALGVANSRLNEALTAASEGVYGTPTTNWVPELPTVPSVDWERVQSIAQQNLQDSVNWAGEQYESAKVAIGLAEPTPSTAAERGQKMLDQAKHNYYAGLGVAHARYSEFLAGASSAVSSLTATPTPTNLQESAHSIASVASESAGSVVSAAGDSASSAAAAANDAAASVVSSVSDAVSDAGDSIAENWDYLLSQVSSQVYGAPTPTPWYEDVYAAAGDYASQAGEYAASATDLAADYASQAGEYAASATDAAADYASSAGEFAADSAASASSAAAAQYSVVASIVSELVVGKEPTFSESVYSRLADVYGVVSSTAVSVASEVTDSAASAAHAAAETFSAATENIKEHVENLRDEL</sequence>
<feature type="coiled-coil region" evidence="1">
    <location>
        <begin position="383"/>
        <end position="410"/>
    </location>
</feature>
<evidence type="ECO:0000313" key="4">
    <source>
        <dbReference type="Proteomes" id="UP000030651"/>
    </source>
</evidence>
<reference evidence="4" key="1">
    <citation type="journal article" date="2015" name="BMC Genomics">
        <title>Genomic and transcriptomic analysis of the endophytic fungus Pestalotiopsis fici reveals its lifestyle and high potential for synthesis of natural products.</title>
        <authorList>
            <person name="Wang X."/>
            <person name="Zhang X."/>
            <person name="Liu L."/>
            <person name="Xiang M."/>
            <person name="Wang W."/>
            <person name="Sun X."/>
            <person name="Che Y."/>
            <person name="Guo L."/>
            <person name="Liu G."/>
            <person name="Guo L."/>
            <person name="Wang C."/>
            <person name="Yin W.B."/>
            <person name="Stadler M."/>
            <person name="Zhang X."/>
            <person name="Liu X."/>
        </authorList>
    </citation>
    <scope>NUCLEOTIDE SEQUENCE [LARGE SCALE GENOMIC DNA]</scope>
    <source>
        <strain evidence="4">W106-1 / CGMCC3.15140</strain>
    </source>
</reference>
<dbReference type="RefSeq" id="XP_007838953.1">
    <property type="nucleotide sequence ID" value="XM_007840762.1"/>
</dbReference>
<feature type="region of interest" description="Disordered" evidence="2">
    <location>
        <begin position="30"/>
        <end position="49"/>
    </location>
</feature>
<dbReference type="HOGENOM" id="CLU_005461_1_0_1"/>
<keyword evidence="4" id="KW-1185">Reference proteome</keyword>
<dbReference type="eggNOG" id="ENOG502SGAD">
    <property type="taxonomic scope" value="Eukaryota"/>
</dbReference>
<feature type="region of interest" description="Disordered" evidence="2">
    <location>
        <begin position="679"/>
        <end position="698"/>
    </location>
</feature>
<dbReference type="OMA" id="GVAHARY"/>
<dbReference type="EMBL" id="KI912117">
    <property type="protein sequence ID" value="ETS76794.1"/>
    <property type="molecule type" value="Genomic_DNA"/>
</dbReference>
<dbReference type="OrthoDB" id="3260408at2759"/>
<organism evidence="3 4">
    <name type="scientific">Pestalotiopsis fici (strain W106-1 / CGMCC3.15140)</name>
    <dbReference type="NCBI Taxonomy" id="1229662"/>
    <lineage>
        <taxon>Eukaryota</taxon>
        <taxon>Fungi</taxon>
        <taxon>Dikarya</taxon>
        <taxon>Ascomycota</taxon>
        <taxon>Pezizomycotina</taxon>
        <taxon>Sordariomycetes</taxon>
        <taxon>Xylariomycetidae</taxon>
        <taxon>Amphisphaeriales</taxon>
        <taxon>Sporocadaceae</taxon>
        <taxon>Pestalotiopsis</taxon>
    </lineage>
</organism>
<evidence type="ECO:0000256" key="2">
    <source>
        <dbReference type="SAM" id="MobiDB-lite"/>
    </source>
</evidence>
<dbReference type="Proteomes" id="UP000030651">
    <property type="component" value="Unassembled WGS sequence"/>
</dbReference>
<dbReference type="PANTHER" id="PTHR23242:SF9">
    <property type="entry name" value="TRANSCRIPTION FACTOR HOXA13"/>
    <property type="match status" value="1"/>
</dbReference>
<feature type="compositionally biased region" description="Polar residues" evidence="2">
    <location>
        <begin position="318"/>
        <end position="331"/>
    </location>
</feature>
<protein>
    <recommendedName>
        <fullName evidence="5">Transcription factor hoxa13</fullName>
    </recommendedName>
</protein>
<feature type="compositionally biased region" description="Basic residues" evidence="2">
    <location>
        <begin position="38"/>
        <end position="49"/>
    </location>
</feature>
<dbReference type="PANTHER" id="PTHR23242">
    <property type="entry name" value="TRANSCRIPTION FACTOR HOXA13"/>
    <property type="match status" value="1"/>
</dbReference>